<keyword evidence="4" id="KW-1015">Disulfide bond</keyword>
<evidence type="ECO:0000313" key="10">
    <source>
        <dbReference type="RefSeq" id="XP_031751504.1"/>
    </source>
</evidence>
<evidence type="ECO:0000313" key="11">
    <source>
        <dbReference type="Xenbase" id="XB-GENE-964846"/>
    </source>
</evidence>
<dbReference type="FunFam" id="2.40.10.10:FF:000003">
    <property type="entry name" value="Transmembrane serine protease 3"/>
    <property type="match status" value="1"/>
</dbReference>
<dbReference type="eggNOG" id="KOG3627">
    <property type="taxonomic scope" value="Eukaryota"/>
</dbReference>
<feature type="domain" description="Peptidase S1" evidence="7">
    <location>
        <begin position="41"/>
        <end position="280"/>
    </location>
</feature>
<evidence type="ECO:0000313" key="8">
    <source>
        <dbReference type="Ensembl" id="ENSXETP00000015877"/>
    </source>
</evidence>
<dbReference type="InterPro" id="IPR009003">
    <property type="entry name" value="Peptidase_S1_PA"/>
</dbReference>
<dbReference type="SMART" id="SM00020">
    <property type="entry name" value="Tryp_SPc"/>
    <property type="match status" value="1"/>
</dbReference>
<keyword evidence="10" id="KW-0812">Transmembrane</keyword>
<dbReference type="GO" id="GO:0004252">
    <property type="term" value="F:serine-type endopeptidase activity"/>
    <property type="evidence" value="ECO:0007669"/>
    <property type="project" value="InterPro"/>
</dbReference>
<dbReference type="GO" id="GO:0006508">
    <property type="term" value="P:proteolysis"/>
    <property type="evidence" value="ECO:0007669"/>
    <property type="project" value="UniProtKB-KW"/>
</dbReference>
<dbReference type="PROSITE" id="PS00134">
    <property type="entry name" value="TRYPSIN_HIS"/>
    <property type="match status" value="1"/>
</dbReference>
<dbReference type="PANTHER" id="PTHR24252">
    <property type="entry name" value="ACROSIN-RELATED"/>
    <property type="match status" value="1"/>
</dbReference>
<dbReference type="Xenbase" id="XB-GENE-964846">
    <property type="gene designation" value="tmprss12"/>
</dbReference>
<reference evidence="8" key="1">
    <citation type="journal article" date="2010" name="Science">
        <title>The genome of the Western clawed frog Xenopus tropicalis.</title>
        <authorList>
            <person name="Hellsten U."/>
            <person name="Harland R.M."/>
            <person name="Gilchrist M.J."/>
            <person name="Hendrix D."/>
            <person name="Jurka J."/>
            <person name="Kapitonov V."/>
            <person name="Ovcharenko I."/>
            <person name="Putnam N.H."/>
            <person name="Shu S."/>
            <person name="Taher L."/>
            <person name="Blitz I.L."/>
            <person name="Blumberg B."/>
            <person name="Dichmann D.S."/>
            <person name="Dubchak I."/>
            <person name="Amaya E."/>
            <person name="Detter J.C."/>
            <person name="Fletcher R."/>
            <person name="Gerhard D.S."/>
            <person name="Goodstein D."/>
            <person name="Graves T."/>
            <person name="Grigoriev I.V."/>
            <person name="Grimwood J."/>
            <person name="Kawashima T."/>
            <person name="Lindquist E."/>
            <person name="Lucas S.M."/>
            <person name="Mead P.E."/>
            <person name="Mitros T."/>
            <person name="Ogino H."/>
            <person name="Ohta Y."/>
            <person name="Poliakov A.V."/>
            <person name="Pollet N."/>
            <person name="Robert J."/>
            <person name="Salamov A."/>
            <person name="Sater A.K."/>
            <person name="Schmutz J."/>
            <person name="Terry A."/>
            <person name="Vize P.D."/>
            <person name="Warren W.C."/>
            <person name="Wells D."/>
            <person name="Wills A."/>
            <person name="Wilson R.K."/>
            <person name="Zimmerman L.B."/>
            <person name="Zorn A.M."/>
            <person name="Grainger R."/>
            <person name="Grammer T."/>
            <person name="Khokha M.K."/>
            <person name="Richardson P.M."/>
            <person name="Rokhsar D.S."/>
        </authorList>
    </citation>
    <scope>NUCLEOTIDE SEQUENCE [LARGE SCALE GENOMIC DNA]</scope>
    <source>
        <strain evidence="8">Nigerian</strain>
    </source>
</reference>
<evidence type="ECO:0000313" key="9">
    <source>
        <dbReference type="Proteomes" id="UP000008143"/>
    </source>
</evidence>
<keyword evidence="10" id="KW-0472">Membrane</keyword>
<proteinExistence type="predicted"/>
<organism evidence="8">
    <name type="scientific">Xenopus tropicalis</name>
    <name type="common">Western clawed frog</name>
    <name type="synonym">Silurana tropicalis</name>
    <dbReference type="NCBI Taxonomy" id="8364"/>
    <lineage>
        <taxon>Eukaryota</taxon>
        <taxon>Metazoa</taxon>
        <taxon>Chordata</taxon>
        <taxon>Craniata</taxon>
        <taxon>Vertebrata</taxon>
        <taxon>Euteleostomi</taxon>
        <taxon>Amphibia</taxon>
        <taxon>Batrachia</taxon>
        <taxon>Anura</taxon>
        <taxon>Pipoidea</taxon>
        <taxon>Pipidae</taxon>
        <taxon>Xenopodinae</taxon>
        <taxon>Xenopus</taxon>
        <taxon>Silurana</taxon>
    </lineage>
</organism>
<dbReference type="CTD" id="283471"/>
<dbReference type="RefSeq" id="XP_031751504.1">
    <property type="nucleotide sequence ID" value="XM_031895644.1"/>
</dbReference>
<protein>
    <submittedName>
        <fullName evidence="10">Transmembrane protease serine 12 isoform X1</fullName>
    </submittedName>
    <submittedName>
        <fullName evidence="8">Transmembrane serine protease 12</fullName>
    </submittedName>
</protein>
<dbReference type="Pfam" id="PF00089">
    <property type="entry name" value="Trypsin"/>
    <property type="match status" value="1"/>
</dbReference>
<dbReference type="ExpressionAtlas" id="F7ATP6">
    <property type="expression patterns" value="differential"/>
</dbReference>
<feature type="chain" id="PRO_5044731422" evidence="6">
    <location>
        <begin position="23"/>
        <end position="324"/>
    </location>
</feature>
<keyword evidence="6" id="KW-0732">Signal</keyword>
<dbReference type="InterPro" id="IPR001254">
    <property type="entry name" value="Trypsin_dom"/>
</dbReference>
<name>F7ATP6_XENTR</name>
<dbReference type="InterPro" id="IPR033116">
    <property type="entry name" value="TRYPSIN_SER"/>
</dbReference>
<dbReference type="OrthoDB" id="10051896at2759"/>
<dbReference type="Proteomes" id="UP000008143">
    <property type="component" value="Chromosome 2"/>
</dbReference>
<keyword evidence="9" id="KW-1185">Reference proteome</keyword>
<dbReference type="PRINTS" id="PR00722">
    <property type="entry name" value="CHYMOTRYPSIN"/>
</dbReference>
<evidence type="ECO:0000259" key="7">
    <source>
        <dbReference type="PROSITE" id="PS50240"/>
    </source>
</evidence>
<dbReference type="InterPro" id="IPR001314">
    <property type="entry name" value="Peptidase_S1A"/>
</dbReference>
<dbReference type="PROSITE" id="PS00135">
    <property type="entry name" value="TRYPSIN_SER"/>
    <property type="match status" value="1"/>
</dbReference>
<feature type="signal peptide" evidence="6">
    <location>
        <begin position="1"/>
        <end position="22"/>
    </location>
</feature>
<dbReference type="GeneTree" id="ENSGT00940000165418"/>
<dbReference type="SUPFAM" id="SSF50494">
    <property type="entry name" value="Trypsin-like serine proteases"/>
    <property type="match status" value="1"/>
</dbReference>
<dbReference type="AlphaFoldDB" id="F7ATP6"/>
<keyword evidence="2 5" id="KW-0378">Hydrolase</keyword>
<dbReference type="Ensembl" id="ENSXETT00000015877">
    <property type="protein sequence ID" value="ENSXETP00000015877"/>
    <property type="gene ID" value="ENSXETG00000007300"/>
</dbReference>
<dbReference type="HOGENOM" id="CLU_006842_0_4_1"/>
<reference evidence="10" key="3">
    <citation type="submission" date="2025-04" db="UniProtKB">
        <authorList>
            <consortium name="RefSeq"/>
        </authorList>
    </citation>
    <scope>IDENTIFICATION</scope>
    <source>
        <strain evidence="10">Nigerian</strain>
        <tissue evidence="10">Liver and blood</tissue>
    </source>
</reference>
<dbReference type="GeneID" id="100127698"/>
<dbReference type="InterPro" id="IPR018114">
    <property type="entry name" value="TRYPSIN_HIS"/>
</dbReference>
<evidence type="ECO:0000256" key="3">
    <source>
        <dbReference type="ARBA" id="ARBA00022825"/>
    </source>
</evidence>
<keyword evidence="1 5" id="KW-0645">Protease</keyword>
<evidence type="ECO:0000256" key="1">
    <source>
        <dbReference type="ARBA" id="ARBA00022670"/>
    </source>
</evidence>
<dbReference type="InterPro" id="IPR043504">
    <property type="entry name" value="Peptidase_S1_PA_chymotrypsin"/>
</dbReference>
<evidence type="ECO:0000256" key="2">
    <source>
        <dbReference type="ARBA" id="ARBA00022801"/>
    </source>
</evidence>
<sequence length="324" mass="35734">MAKMGPMLHLTLSLCWLGIIQAIDSEVCGEPPLVHTPGSRIVGGRNALPGAWPWQVSLQYFRTLSGYSHRCGGSLIQNNWVLSAAHCFRANRNPEYWRAVLGLHNIFMEGSPVVKAKIKQIIIHASYDHIAITNDIALLLLHDFVTYSDYIHPVCLGSVTVPDSLTACFITGWGVTKEKGSISVILQEALVQTIPYSECNSSSSYNGFITQSMICAGDNSGAVDSCQGDSGGPFVCYNTERMRFYQMGITSFGYGCGKPNFPGVYTKVESYVSWIKAHMAYEKTSNTEWSPERQNKAADRSTSILYLPVTLIWLMCITSCLTSQ</sequence>
<dbReference type="OMA" id="HEAEVHY"/>
<dbReference type="AGR" id="Xenbase:XB-GENE-964846"/>
<accession>F7ATP6</accession>
<evidence type="ECO:0000256" key="6">
    <source>
        <dbReference type="SAM" id="SignalP"/>
    </source>
</evidence>
<dbReference type="Gene3D" id="2.40.10.10">
    <property type="entry name" value="Trypsin-like serine proteases"/>
    <property type="match status" value="2"/>
</dbReference>
<dbReference type="CDD" id="cd00190">
    <property type="entry name" value="Tryp_SPc"/>
    <property type="match status" value="1"/>
</dbReference>
<keyword evidence="3 5" id="KW-0720">Serine protease</keyword>
<dbReference type="PROSITE" id="PS50240">
    <property type="entry name" value="TRYPSIN_DOM"/>
    <property type="match status" value="1"/>
</dbReference>
<dbReference type="PANTHER" id="PTHR24252:SF21">
    <property type="entry name" value="TRANSMEMBRANE SERINE PROTEASE 12"/>
    <property type="match status" value="1"/>
</dbReference>
<evidence type="ECO:0000256" key="4">
    <source>
        <dbReference type="ARBA" id="ARBA00023157"/>
    </source>
</evidence>
<evidence type="ECO:0000256" key="5">
    <source>
        <dbReference type="RuleBase" id="RU363034"/>
    </source>
</evidence>
<gene>
    <name evidence="8 10 11" type="primary">tmprss12</name>
</gene>
<dbReference type="Bgee" id="ENSXETG00000007300">
    <property type="expression patterns" value="Expressed in mesonephros and 13 other cell types or tissues"/>
</dbReference>
<reference evidence="8" key="2">
    <citation type="submission" date="2011-06" db="UniProtKB">
        <authorList>
            <consortium name="Ensembl"/>
        </authorList>
    </citation>
    <scope>IDENTIFICATION</scope>
</reference>